<dbReference type="Gene3D" id="3.30.200.20">
    <property type="entry name" value="Phosphorylase Kinase, domain 1"/>
    <property type="match status" value="1"/>
</dbReference>
<dbReference type="Gene3D" id="1.10.510.10">
    <property type="entry name" value="Transferase(Phosphotransferase) domain 1"/>
    <property type="match status" value="1"/>
</dbReference>
<dbReference type="SUPFAM" id="SSF48726">
    <property type="entry name" value="Immunoglobulin"/>
    <property type="match status" value="3"/>
</dbReference>
<feature type="domain" description="Protein kinase" evidence="23">
    <location>
        <begin position="873"/>
        <end position="1202"/>
    </location>
</feature>
<keyword evidence="6" id="KW-0418">Kinase</keyword>
<dbReference type="InterPro" id="IPR020635">
    <property type="entry name" value="Tyr_kinase_cat_dom"/>
</dbReference>
<keyword evidence="11" id="KW-1015">Disulfide bond</keyword>
<evidence type="ECO:0000256" key="20">
    <source>
        <dbReference type="SAM" id="MobiDB-lite"/>
    </source>
</evidence>
<feature type="binding site" evidence="18">
    <location>
        <position position="1085"/>
    </location>
    <ligand>
        <name>Mg(2+)</name>
        <dbReference type="ChEBI" id="CHEBI:18420"/>
    </ligand>
</feature>
<evidence type="ECO:0000256" key="21">
    <source>
        <dbReference type="SAM" id="Phobius"/>
    </source>
</evidence>
<protein>
    <recommendedName>
        <fullName evidence="2">receptor protein-tyrosine kinase</fullName>
        <ecNumber evidence="2">2.7.10.1</ecNumber>
    </recommendedName>
</protein>
<dbReference type="PANTHER" id="PTHR24416:SF602">
    <property type="entry name" value="PROTEIN VER-1-RELATED"/>
    <property type="match status" value="1"/>
</dbReference>
<evidence type="ECO:0000256" key="18">
    <source>
        <dbReference type="PIRSR" id="PIRSR000615-3"/>
    </source>
</evidence>
<dbReference type="EC" id="2.7.10.1" evidence="2"/>
<keyword evidence="10" id="KW-0829">Tyrosine-protein kinase</keyword>
<feature type="binding site" evidence="17 19">
    <location>
        <position position="908"/>
    </location>
    <ligand>
        <name>ATP</name>
        <dbReference type="ChEBI" id="CHEBI:30616"/>
    </ligand>
</feature>
<keyword evidence="25" id="KW-1185">Reference proteome</keyword>
<evidence type="ECO:0000256" key="16">
    <source>
        <dbReference type="PIRSR" id="PIRSR000615-1"/>
    </source>
</evidence>
<dbReference type="SMART" id="SM00409">
    <property type="entry name" value="IG"/>
    <property type="match status" value="5"/>
</dbReference>
<evidence type="ECO:0000256" key="14">
    <source>
        <dbReference type="ARBA" id="ARBA00023319"/>
    </source>
</evidence>
<evidence type="ECO:0000256" key="11">
    <source>
        <dbReference type="ARBA" id="ARBA00023157"/>
    </source>
</evidence>
<dbReference type="Pfam" id="PF07714">
    <property type="entry name" value="PK_Tyr_Ser-Thr"/>
    <property type="match status" value="1"/>
</dbReference>
<dbReference type="PIRSF" id="PIRSF000615">
    <property type="entry name" value="TyrPK_CSF1-R"/>
    <property type="match status" value="1"/>
</dbReference>
<keyword evidence="4 21" id="KW-0812">Transmembrane</keyword>
<dbReference type="FunFam" id="3.30.200.20:FF:000586">
    <property type="entry name" value="Receptor protein-tyrosine kinase"/>
    <property type="match status" value="1"/>
</dbReference>
<evidence type="ECO:0000256" key="17">
    <source>
        <dbReference type="PIRSR" id="PIRSR000615-2"/>
    </source>
</evidence>
<dbReference type="InterPro" id="IPR008266">
    <property type="entry name" value="Tyr_kinase_AS"/>
</dbReference>
<dbReference type="InterPro" id="IPR017441">
    <property type="entry name" value="Protein_kinase_ATP_BS"/>
</dbReference>
<sequence length="1272" mass="143696">MLLQECTRLSMPVLLWMCLANSISPARAHTEESHLELKEGDKLTLSCQSNSIVGWRLPNNSKYEGFSDPRTDGRLRIDKLTGTLQILRLVSTDTGYYECSEEGTSVANAFQQSGLALRRWYVHVDGETSGRLFLRWKNVTDKFSHLIAISRSQGGYIDCLITNSQASVSLTFDGKRLKNAYYETGHGFFVKEADLPRIKSTAMKARMGTCEGRLGERTDALYFLLLVVSDSRPLNPWISDLNPPYPYASGPMQISCLNKFDQTFQGSCSWSFPAAKEKNLSLRLSVTQAVIPSFNVTLKFSYMLEKDSGLYVCKCKLAENGKTAEVSKHILVSPRKGYLNILNENTEHITVDANDLLRMVVKFEAWPVEEVTVKWFHHYYKVGEPFQKIPVNASDARIDLRRRTNGSLQEQILEIANVRVTDAGSYIGFVTVASVSTMTEFVVTVLSPSRMVAAGIADRSELTAGVDGRFLQYGNGYAIVCRAHGFPLPIIQLFSRRCLTSDSCEWKANDILGNSLRNSSGQLIKGTFETVYTLPVIAKATGSYMCSADGDNNALIINFIVTDVPQSQRFKGFNIWFRKFARELTKGENSAVFEGDSVALSCMYQKWYYGSVNWMMNNHTRDSGTRPTSPGPKKVGSIDTRLEEGNFSNSVVLRMHRVRPEYAGVYFCSAREIETGLYVVRSYELVVHRPSAPSFHEGNESTVVNVQYSNSFEIACNATAFPEPEFEWLKNWDRLSPSPAIQILDKGRRLKVLRAVKEDAGVYTCKVQNRAGISERNYTVSVEGLELSSTGKNAVWVMQTCLGVLGSFVVALISVVIILKRREQVRVKQLQEMHSKLLRSADGTPDVDPSLPLNEQTENLTYNLQFEIPRQCLKLEECLGVGQFGHVFKGAIVHSHGNKVPPLTVAVKMPRVGKNVDHQSALLSELKIMIYLGFHPNVLSLIGAITKHMVRGELYVLTEFCSLGCLGDYLRKYSAGFVNELVFVTPRGLLASYDNLENDYLIPNMSRSKLPMQKTHYQSEIDPTWATELARNRRTKMFLCTTDLLCYSFQVANGMLFLASKNLIHRDLALRNLLLTEKHLVKIGDFGLTRHDDKYEIKKLETPLPIKWMAIESLSYRQYTVKSDVWSFGIVLWEIFSHGATPYMEQEPGEQFVKWLKSGNRLSNPDHSPEEIYRLMRQCWLSKPEDRPDFADCRQRIAEQLIRCNASAFESLQEDLENAQPQIISEELRDSESFREPYSDFMYSKGSRTPKDEIKTNGLDNATYFNASTLQC</sequence>
<feature type="domain" description="Ig-like" evidence="24">
    <location>
        <begin position="693"/>
        <end position="781"/>
    </location>
</feature>
<feature type="binding site" evidence="17">
    <location>
        <begin position="880"/>
        <end position="887"/>
    </location>
    <ligand>
        <name>ATP</name>
        <dbReference type="ChEBI" id="CHEBI:30616"/>
    </ligand>
</feature>
<keyword evidence="14" id="KW-0393">Immunoglobulin domain</keyword>
<feature type="region of interest" description="Disordered" evidence="20">
    <location>
        <begin position="620"/>
        <end position="639"/>
    </location>
</feature>
<feature type="domain" description="Ig-like" evidence="24">
    <location>
        <begin position="565"/>
        <end position="684"/>
    </location>
</feature>
<evidence type="ECO:0000256" key="2">
    <source>
        <dbReference type="ARBA" id="ARBA00011902"/>
    </source>
</evidence>
<evidence type="ECO:0000256" key="19">
    <source>
        <dbReference type="PROSITE-ProRule" id="PRU10141"/>
    </source>
</evidence>
<evidence type="ECO:0000256" key="8">
    <source>
        <dbReference type="ARBA" id="ARBA00022989"/>
    </source>
</evidence>
<dbReference type="CDD" id="cd00192">
    <property type="entry name" value="PTKc"/>
    <property type="match status" value="1"/>
</dbReference>
<evidence type="ECO:0000256" key="5">
    <source>
        <dbReference type="ARBA" id="ARBA00022741"/>
    </source>
</evidence>
<dbReference type="Proteomes" id="UP000046395">
    <property type="component" value="Unassembled WGS sequence"/>
</dbReference>
<dbReference type="PANTHER" id="PTHR24416">
    <property type="entry name" value="TYROSINE-PROTEIN KINASE RECEPTOR"/>
    <property type="match status" value="1"/>
</dbReference>
<dbReference type="InterPro" id="IPR050122">
    <property type="entry name" value="RTK"/>
</dbReference>
<dbReference type="SUPFAM" id="SSF56112">
    <property type="entry name" value="Protein kinase-like (PK-like)"/>
    <property type="match status" value="1"/>
</dbReference>
<dbReference type="WBParaSite" id="TMUE_2000007016.1">
    <property type="protein sequence ID" value="TMUE_2000007016.1"/>
    <property type="gene ID" value="WBGene00291766"/>
</dbReference>
<evidence type="ECO:0000256" key="6">
    <source>
        <dbReference type="ARBA" id="ARBA00022777"/>
    </source>
</evidence>
<dbReference type="GO" id="GO:0005524">
    <property type="term" value="F:ATP binding"/>
    <property type="evidence" value="ECO:0007669"/>
    <property type="project" value="UniProtKB-UniRule"/>
</dbReference>
<evidence type="ECO:0000256" key="13">
    <source>
        <dbReference type="ARBA" id="ARBA00023180"/>
    </source>
</evidence>
<proteinExistence type="predicted"/>
<feature type="binding site" evidence="18">
    <location>
        <position position="1072"/>
    </location>
    <ligand>
        <name>Mg(2+)</name>
        <dbReference type="ChEBI" id="CHEBI:18420"/>
    </ligand>
</feature>
<evidence type="ECO:0000256" key="3">
    <source>
        <dbReference type="ARBA" id="ARBA00022679"/>
    </source>
</evidence>
<evidence type="ECO:0000256" key="9">
    <source>
        <dbReference type="ARBA" id="ARBA00023136"/>
    </source>
</evidence>
<keyword evidence="13" id="KW-0325">Glycoprotein</keyword>
<reference evidence="26" key="1">
    <citation type="submission" date="2019-12" db="UniProtKB">
        <authorList>
            <consortium name="WormBaseParasite"/>
        </authorList>
    </citation>
    <scope>IDENTIFICATION</scope>
</reference>
<dbReference type="SMART" id="SM00408">
    <property type="entry name" value="IGc2"/>
    <property type="match status" value="3"/>
</dbReference>
<name>A0A5S6QHY5_TRIMR</name>
<dbReference type="PROSITE" id="PS50835">
    <property type="entry name" value="IG_LIKE"/>
    <property type="match status" value="3"/>
</dbReference>
<dbReference type="GO" id="GO:0005886">
    <property type="term" value="C:plasma membrane"/>
    <property type="evidence" value="ECO:0007669"/>
    <property type="project" value="UniProtKB-SubCell"/>
</dbReference>
<evidence type="ECO:0000256" key="7">
    <source>
        <dbReference type="ARBA" id="ARBA00022840"/>
    </source>
</evidence>
<evidence type="ECO:0000256" key="4">
    <source>
        <dbReference type="ARBA" id="ARBA00022692"/>
    </source>
</evidence>
<evidence type="ECO:0000256" key="22">
    <source>
        <dbReference type="SAM" id="SignalP"/>
    </source>
</evidence>
<keyword evidence="8 21" id="KW-1133">Transmembrane helix</keyword>
<dbReference type="PROSITE" id="PS00109">
    <property type="entry name" value="PROTEIN_KINASE_TYR"/>
    <property type="match status" value="1"/>
</dbReference>
<dbReference type="GO" id="GO:0046872">
    <property type="term" value="F:metal ion binding"/>
    <property type="evidence" value="ECO:0007669"/>
    <property type="project" value="UniProtKB-KW"/>
</dbReference>
<evidence type="ECO:0000256" key="15">
    <source>
        <dbReference type="ARBA" id="ARBA00051243"/>
    </source>
</evidence>
<keyword evidence="7 17" id="KW-0067">ATP-binding</keyword>
<feature type="transmembrane region" description="Helical" evidence="21">
    <location>
        <begin position="796"/>
        <end position="819"/>
    </location>
</feature>
<comment type="subcellular location">
    <subcellularLocation>
        <location evidence="1">Cell membrane</location>
        <topology evidence="1">Single-pass membrane protein</topology>
    </subcellularLocation>
</comment>
<dbReference type="InterPro" id="IPR013098">
    <property type="entry name" value="Ig_I-set"/>
</dbReference>
<dbReference type="InterPro" id="IPR003599">
    <property type="entry name" value="Ig_sub"/>
</dbReference>
<feature type="chain" id="PRO_5024276030" description="receptor protein-tyrosine kinase" evidence="22">
    <location>
        <begin position="29"/>
        <end position="1272"/>
    </location>
</feature>
<dbReference type="InterPro" id="IPR013783">
    <property type="entry name" value="Ig-like_fold"/>
</dbReference>
<comment type="catalytic activity">
    <reaction evidence="15">
        <text>L-tyrosyl-[protein] + ATP = O-phospho-L-tyrosyl-[protein] + ADP + H(+)</text>
        <dbReference type="Rhea" id="RHEA:10596"/>
        <dbReference type="Rhea" id="RHEA-COMP:10136"/>
        <dbReference type="Rhea" id="RHEA-COMP:20101"/>
        <dbReference type="ChEBI" id="CHEBI:15378"/>
        <dbReference type="ChEBI" id="CHEBI:30616"/>
        <dbReference type="ChEBI" id="CHEBI:46858"/>
        <dbReference type="ChEBI" id="CHEBI:61978"/>
        <dbReference type="ChEBI" id="CHEBI:456216"/>
        <dbReference type="EC" id="2.7.10.1"/>
    </reaction>
</comment>
<evidence type="ECO:0000256" key="1">
    <source>
        <dbReference type="ARBA" id="ARBA00004162"/>
    </source>
</evidence>
<dbReference type="GO" id="GO:0043235">
    <property type="term" value="C:receptor complex"/>
    <property type="evidence" value="ECO:0007669"/>
    <property type="project" value="TreeGrafter"/>
</dbReference>
<dbReference type="InterPro" id="IPR001245">
    <property type="entry name" value="Ser-Thr/Tyr_kinase_cat_dom"/>
</dbReference>
<dbReference type="InterPro" id="IPR036179">
    <property type="entry name" value="Ig-like_dom_sf"/>
</dbReference>
<dbReference type="Pfam" id="PF07679">
    <property type="entry name" value="I-set"/>
    <property type="match status" value="1"/>
</dbReference>
<evidence type="ECO:0000259" key="23">
    <source>
        <dbReference type="PROSITE" id="PS50011"/>
    </source>
</evidence>
<dbReference type="InterPro" id="IPR007110">
    <property type="entry name" value="Ig-like_dom"/>
</dbReference>
<keyword evidence="3" id="KW-0808">Transferase</keyword>
<dbReference type="FunFam" id="1.10.510.10:FF:000554">
    <property type="entry name" value="Predicted protein"/>
    <property type="match status" value="1"/>
</dbReference>
<keyword evidence="9 21" id="KW-0472">Membrane</keyword>
<keyword evidence="18" id="KW-0460">Magnesium</keyword>
<feature type="binding site" evidence="17">
    <location>
        <position position="1071"/>
    </location>
    <ligand>
        <name>ATP</name>
        <dbReference type="ChEBI" id="CHEBI:30616"/>
    </ligand>
</feature>
<keyword evidence="22" id="KW-0732">Signal</keyword>
<feature type="signal peptide" evidence="22">
    <location>
        <begin position="1"/>
        <end position="28"/>
    </location>
</feature>
<keyword evidence="18" id="KW-0479">Metal-binding</keyword>
<accession>A0A5S6QHY5</accession>
<dbReference type="SMART" id="SM00219">
    <property type="entry name" value="TyrKc"/>
    <property type="match status" value="1"/>
</dbReference>
<dbReference type="Gene3D" id="2.60.40.10">
    <property type="entry name" value="Immunoglobulins"/>
    <property type="match status" value="4"/>
</dbReference>
<dbReference type="InterPro" id="IPR000719">
    <property type="entry name" value="Prot_kinase_dom"/>
</dbReference>
<evidence type="ECO:0000313" key="26">
    <source>
        <dbReference type="WBParaSite" id="TMUE_2000007016.1"/>
    </source>
</evidence>
<dbReference type="InterPro" id="IPR011009">
    <property type="entry name" value="Kinase-like_dom_sf"/>
</dbReference>
<dbReference type="AlphaFoldDB" id="A0A5S6QHY5"/>
<feature type="active site" description="Proton acceptor" evidence="16">
    <location>
        <position position="1067"/>
    </location>
</feature>
<evidence type="ECO:0000313" key="25">
    <source>
        <dbReference type="Proteomes" id="UP000046395"/>
    </source>
</evidence>
<dbReference type="PROSITE" id="PS00107">
    <property type="entry name" value="PROTEIN_KINASE_ATP"/>
    <property type="match status" value="1"/>
</dbReference>
<evidence type="ECO:0000259" key="24">
    <source>
        <dbReference type="PROSITE" id="PS50835"/>
    </source>
</evidence>
<dbReference type="GO" id="GO:0045138">
    <property type="term" value="P:nematode male tail tip morphogenesis"/>
    <property type="evidence" value="ECO:0007669"/>
    <property type="project" value="UniProtKB-ARBA"/>
</dbReference>
<organism evidence="25 26">
    <name type="scientific">Trichuris muris</name>
    <name type="common">Mouse whipworm</name>
    <dbReference type="NCBI Taxonomy" id="70415"/>
    <lineage>
        <taxon>Eukaryota</taxon>
        <taxon>Metazoa</taxon>
        <taxon>Ecdysozoa</taxon>
        <taxon>Nematoda</taxon>
        <taxon>Enoplea</taxon>
        <taxon>Dorylaimia</taxon>
        <taxon>Trichinellida</taxon>
        <taxon>Trichuridae</taxon>
        <taxon>Trichuris</taxon>
    </lineage>
</organism>
<evidence type="ECO:0000256" key="12">
    <source>
        <dbReference type="ARBA" id="ARBA00023170"/>
    </source>
</evidence>
<dbReference type="InterPro" id="IPR003598">
    <property type="entry name" value="Ig_sub2"/>
</dbReference>
<dbReference type="PROSITE" id="PS50011">
    <property type="entry name" value="PROTEIN_KINASE_DOM"/>
    <property type="match status" value="1"/>
</dbReference>
<feature type="domain" description="Ig-like" evidence="24">
    <location>
        <begin position="25"/>
        <end position="116"/>
    </location>
</feature>
<keyword evidence="12" id="KW-0675">Receptor</keyword>
<dbReference type="GO" id="GO:0004714">
    <property type="term" value="F:transmembrane receptor protein tyrosine kinase activity"/>
    <property type="evidence" value="ECO:0007669"/>
    <property type="project" value="UniProtKB-EC"/>
</dbReference>
<evidence type="ECO:0000256" key="10">
    <source>
        <dbReference type="ARBA" id="ARBA00023137"/>
    </source>
</evidence>
<dbReference type="GO" id="GO:0007169">
    <property type="term" value="P:cell surface receptor protein tyrosine kinase signaling pathway"/>
    <property type="evidence" value="ECO:0007669"/>
    <property type="project" value="TreeGrafter"/>
</dbReference>
<dbReference type="STRING" id="70415.A0A5S6QHY5"/>
<keyword evidence="5 17" id="KW-0547">Nucleotide-binding</keyword>